<evidence type="ECO:0000313" key="1">
    <source>
        <dbReference type="EMBL" id="KAJ1890049.1"/>
    </source>
</evidence>
<dbReference type="EMBL" id="JANBPG010001418">
    <property type="protein sequence ID" value="KAJ1890049.1"/>
    <property type="molecule type" value="Genomic_DNA"/>
</dbReference>
<keyword evidence="1" id="KW-0808">Transferase</keyword>
<keyword evidence="2" id="KW-1185">Reference proteome</keyword>
<accession>A0ACC1IBU6</accession>
<organism evidence="1 2">
    <name type="scientific">Kickxella alabastrina</name>
    <dbReference type="NCBI Taxonomy" id="61397"/>
    <lineage>
        <taxon>Eukaryota</taxon>
        <taxon>Fungi</taxon>
        <taxon>Fungi incertae sedis</taxon>
        <taxon>Zoopagomycota</taxon>
        <taxon>Kickxellomycotina</taxon>
        <taxon>Kickxellomycetes</taxon>
        <taxon>Kickxellales</taxon>
        <taxon>Kickxellaceae</taxon>
        <taxon>Kickxella</taxon>
    </lineage>
</organism>
<gene>
    <name evidence="1" type="primary">TRP4_3</name>
    <name evidence="1" type="ORF">LPJ66_007701</name>
</gene>
<keyword evidence="1" id="KW-0328">Glycosyltransferase</keyword>
<dbReference type="EC" id="2.4.2.18" evidence="1"/>
<reference evidence="1" key="1">
    <citation type="submission" date="2022-07" db="EMBL/GenBank/DDBJ databases">
        <title>Phylogenomic reconstructions and comparative analyses of Kickxellomycotina fungi.</title>
        <authorList>
            <person name="Reynolds N.K."/>
            <person name="Stajich J.E."/>
            <person name="Barry K."/>
            <person name="Grigoriev I.V."/>
            <person name="Crous P."/>
            <person name="Smith M.E."/>
        </authorList>
    </citation>
    <scope>NUCLEOTIDE SEQUENCE</scope>
    <source>
        <strain evidence="1">Benny 63K</strain>
    </source>
</reference>
<proteinExistence type="predicted"/>
<dbReference type="Proteomes" id="UP001150581">
    <property type="component" value="Unassembled WGS sequence"/>
</dbReference>
<evidence type="ECO:0000313" key="2">
    <source>
        <dbReference type="Proteomes" id="UP001150581"/>
    </source>
</evidence>
<comment type="caution">
    <text evidence="1">The sequence shown here is derived from an EMBL/GenBank/DDBJ whole genome shotgun (WGS) entry which is preliminary data.</text>
</comment>
<name>A0ACC1IBU6_9FUNG</name>
<protein>
    <submittedName>
        <fullName evidence="1">Anthranilate phosphoribosyltransferase</fullName>
        <ecNumber evidence="1">2.4.2.18</ecNumber>
    </submittedName>
</protein>
<sequence>MDGPNGRQHLQDILKHLILEAIGFTPKHTADGLCSIMGGEASNAQIGGFLTALRLRGVDRDPSMIATLAREMLSSARIPSIETETKTRSGLGILADIVGTGGDGWNTFNITTSLLVATTAGLKMAKHGSHASSSNCGSADLLESMTCDLNTIAPSDVAGLLDKDNFCFLFASTFHPSMRYLAKSCRELGFPMPFNVLSPLTNLVVPDRAVIGIYLK</sequence>